<evidence type="ECO:0000313" key="2">
    <source>
        <dbReference type="Proteomes" id="UP000192923"/>
    </source>
</evidence>
<reference evidence="1 2" key="1">
    <citation type="submission" date="2016-12" db="EMBL/GenBank/DDBJ databases">
        <authorList>
            <person name="Song W.-J."/>
            <person name="Kurnit D.M."/>
        </authorList>
    </citation>
    <scope>NUCLEOTIDE SEQUENCE [LARGE SCALE GENOMIC DNA]</scope>
    <source>
        <strain evidence="1 2">175</strain>
    </source>
</reference>
<name>A0A1Y6D714_9GAMM</name>
<accession>A0A1Y6D714</accession>
<dbReference type="EMBL" id="FXAM01000001">
    <property type="protein sequence ID" value="SMF96124.1"/>
    <property type="molecule type" value="Genomic_DNA"/>
</dbReference>
<protein>
    <submittedName>
        <fullName evidence="1">Uncharacterized protein</fullName>
    </submittedName>
</protein>
<dbReference type="AlphaFoldDB" id="A0A1Y6D714"/>
<sequence>MALIDGSSWGGIAINRAGAAPQGAAVARASGRWTALDFDYGGPGHIADTLAVIDPDGTPERPIARRVSLLDRRSLRVVRSAIADPATGAYAFPDLRTDIPFLLLADDRAAVYNAVVSDWVYAEV</sequence>
<dbReference type="Proteomes" id="UP000192923">
    <property type="component" value="Unassembled WGS sequence"/>
</dbReference>
<evidence type="ECO:0000313" key="1">
    <source>
        <dbReference type="EMBL" id="SMF96124.1"/>
    </source>
</evidence>
<proteinExistence type="predicted"/>
<dbReference type="RefSeq" id="WP_125469004.1">
    <property type="nucleotide sequence ID" value="NZ_FXAM01000001.1"/>
</dbReference>
<organism evidence="1 2">
    <name type="scientific">Methylomagnum ishizawai</name>
    <dbReference type="NCBI Taxonomy" id="1760988"/>
    <lineage>
        <taxon>Bacteria</taxon>
        <taxon>Pseudomonadati</taxon>
        <taxon>Pseudomonadota</taxon>
        <taxon>Gammaproteobacteria</taxon>
        <taxon>Methylococcales</taxon>
        <taxon>Methylococcaceae</taxon>
        <taxon>Methylomagnum</taxon>
    </lineage>
</organism>
<keyword evidence="2" id="KW-1185">Reference proteome</keyword>
<gene>
    <name evidence="1" type="ORF">SAMN02949497_3508</name>
</gene>
<dbReference type="STRING" id="1760988.SAMN02949497_3508"/>